<sequence length="224" mass="24891">MKVFSNNAVSLDGRINTREGRFTSLGSAHDLVRMSELRAQADAVLVGGATFRRWPNPSLVEPPVPAPPGHRPWNVVVTRALDVPLERAFLTDARVRPLFITRAAAFERPEARDVRDAFPDAFEAWPGGDEDLPIGWIVDVLRRRGVERVLVEAGGDLVFQFLAADALDEMHVTLCPLVIGGRTPSLAGGTGFTFDEMRRLRLLDAKQVGDELFLHYRVSRTEPR</sequence>
<dbReference type="PANTHER" id="PTHR38011">
    <property type="entry name" value="DIHYDROFOLATE REDUCTASE FAMILY PROTEIN (AFU_ORTHOLOGUE AFUA_8G06820)"/>
    <property type="match status" value="1"/>
</dbReference>
<dbReference type="GO" id="GO:0008703">
    <property type="term" value="F:5-amino-6-(5-phosphoribosylamino)uracil reductase activity"/>
    <property type="evidence" value="ECO:0007669"/>
    <property type="project" value="InterPro"/>
</dbReference>
<keyword evidence="2" id="KW-0521">NADP</keyword>
<accession>A0A7Y6NR80</accession>
<evidence type="ECO:0000256" key="3">
    <source>
        <dbReference type="ARBA" id="ARBA00023002"/>
    </source>
</evidence>
<gene>
    <name evidence="5" type="ORF">HQN59_18945</name>
</gene>
<dbReference type="GO" id="GO:0009231">
    <property type="term" value="P:riboflavin biosynthetic process"/>
    <property type="evidence" value="ECO:0007669"/>
    <property type="project" value="InterPro"/>
</dbReference>
<organism evidence="5 6">
    <name type="scientific">Piscinibacter koreensis</name>
    <dbReference type="NCBI Taxonomy" id="2742824"/>
    <lineage>
        <taxon>Bacteria</taxon>
        <taxon>Pseudomonadati</taxon>
        <taxon>Pseudomonadota</taxon>
        <taxon>Betaproteobacteria</taxon>
        <taxon>Burkholderiales</taxon>
        <taxon>Sphaerotilaceae</taxon>
        <taxon>Piscinibacter</taxon>
    </lineage>
</organism>
<dbReference type="EMBL" id="JABWMJ010000009">
    <property type="protein sequence ID" value="NUZ07846.1"/>
    <property type="molecule type" value="Genomic_DNA"/>
</dbReference>
<dbReference type="InterPro" id="IPR050765">
    <property type="entry name" value="Riboflavin_Biosynth_HTPR"/>
</dbReference>
<feature type="domain" description="Bacterial bifunctional deaminase-reductase C-terminal" evidence="4">
    <location>
        <begin position="2"/>
        <end position="212"/>
    </location>
</feature>
<evidence type="ECO:0000256" key="2">
    <source>
        <dbReference type="ARBA" id="ARBA00022857"/>
    </source>
</evidence>
<evidence type="ECO:0000313" key="6">
    <source>
        <dbReference type="Proteomes" id="UP000529637"/>
    </source>
</evidence>
<dbReference type="InterPro" id="IPR002734">
    <property type="entry name" value="RibDG_C"/>
</dbReference>
<dbReference type="PANTHER" id="PTHR38011:SF7">
    <property type="entry name" value="2,5-DIAMINO-6-RIBOSYLAMINO-4(3H)-PYRIMIDINONE 5'-PHOSPHATE REDUCTASE"/>
    <property type="match status" value="1"/>
</dbReference>
<name>A0A7Y6NR80_9BURK</name>
<keyword evidence="6" id="KW-1185">Reference proteome</keyword>
<comment type="pathway">
    <text evidence="1">Cofactor biosynthesis; riboflavin biosynthesis.</text>
</comment>
<keyword evidence="3" id="KW-0560">Oxidoreductase</keyword>
<dbReference type="Gene3D" id="3.40.430.10">
    <property type="entry name" value="Dihydrofolate Reductase, subunit A"/>
    <property type="match status" value="1"/>
</dbReference>
<protein>
    <submittedName>
        <fullName evidence="5">Dihydrofolate reductase family protein</fullName>
    </submittedName>
</protein>
<dbReference type="RefSeq" id="WP_176070679.1">
    <property type="nucleotide sequence ID" value="NZ_JABWMJ010000009.1"/>
</dbReference>
<evidence type="ECO:0000313" key="5">
    <source>
        <dbReference type="EMBL" id="NUZ07846.1"/>
    </source>
</evidence>
<comment type="caution">
    <text evidence="5">The sequence shown here is derived from an EMBL/GenBank/DDBJ whole genome shotgun (WGS) entry which is preliminary data.</text>
</comment>
<dbReference type="AlphaFoldDB" id="A0A7Y6NR80"/>
<evidence type="ECO:0000259" key="4">
    <source>
        <dbReference type="Pfam" id="PF01872"/>
    </source>
</evidence>
<dbReference type="InterPro" id="IPR024072">
    <property type="entry name" value="DHFR-like_dom_sf"/>
</dbReference>
<reference evidence="5 6" key="1">
    <citation type="submission" date="2020-06" db="EMBL/GenBank/DDBJ databases">
        <title>Schlegella sp. ID0723 isolated from air conditioner.</title>
        <authorList>
            <person name="Kim D.Y."/>
            <person name="Kim D.-U."/>
        </authorList>
    </citation>
    <scope>NUCLEOTIDE SEQUENCE [LARGE SCALE GENOMIC DNA]</scope>
    <source>
        <strain evidence="5 6">ID0723</strain>
    </source>
</reference>
<proteinExistence type="predicted"/>
<dbReference type="Proteomes" id="UP000529637">
    <property type="component" value="Unassembled WGS sequence"/>
</dbReference>
<dbReference type="SUPFAM" id="SSF53597">
    <property type="entry name" value="Dihydrofolate reductase-like"/>
    <property type="match status" value="1"/>
</dbReference>
<evidence type="ECO:0000256" key="1">
    <source>
        <dbReference type="ARBA" id="ARBA00005104"/>
    </source>
</evidence>
<dbReference type="Pfam" id="PF01872">
    <property type="entry name" value="RibD_C"/>
    <property type="match status" value="1"/>
</dbReference>